<dbReference type="InterPro" id="IPR051680">
    <property type="entry name" value="ATP-dep_Glu-Cys_Ligase-2"/>
</dbReference>
<evidence type="ECO:0000256" key="1">
    <source>
        <dbReference type="SAM" id="MobiDB-lite"/>
    </source>
</evidence>
<dbReference type="PANTHER" id="PTHR34595">
    <property type="entry name" value="BLR5612 PROTEIN"/>
    <property type="match status" value="1"/>
</dbReference>
<feature type="domain" description="DUF403" evidence="2">
    <location>
        <begin position="234"/>
        <end position="352"/>
    </location>
</feature>
<reference evidence="3 5" key="1">
    <citation type="submission" date="2019-05" db="EMBL/GenBank/DDBJ databases">
        <title>Whole genome sequence analysis of Cupriavidus campinensis S14E4C strain.</title>
        <authorList>
            <person name="Abbaszade G."/>
            <person name="Szabo A."/>
            <person name="Toumi M."/>
            <person name="Toth E."/>
        </authorList>
    </citation>
    <scope>NUCLEOTIDE SEQUENCE [LARGE SCALE GENOMIC DNA]</scope>
    <source>
        <strain evidence="3 5">S14E4C</strain>
    </source>
</reference>
<dbReference type="EMBL" id="VCIZ01000001">
    <property type="protein sequence ID" value="TSP14694.1"/>
    <property type="molecule type" value="Genomic_DNA"/>
</dbReference>
<name>A0AAE9I717_9BURK</name>
<dbReference type="KEGG" id="ccam:M5D45_05205"/>
<dbReference type="PANTHER" id="PTHR34595:SF7">
    <property type="entry name" value="SLL1039 PROTEIN"/>
    <property type="match status" value="1"/>
</dbReference>
<dbReference type="Proteomes" id="UP001056132">
    <property type="component" value="Chromosome 1"/>
</dbReference>
<keyword evidence="5" id="KW-1185">Reference proteome</keyword>
<evidence type="ECO:0000313" key="5">
    <source>
        <dbReference type="Proteomes" id="UP000318943"/>
    </source>
</evidence>
<organism evidence="4 6">
    <name type="scientific">Cupriavidus campinensis</name>
    <dbReference type="NCBI Taxonomy" id="151783"/>
    <lineage>
        <taxon>Bacteria</taxon>
        <taxon>Pseudomonadati</taxon>
        <taxon>Pseudomonadota</taxon>
        <taxon>Betaproteobacteria</taxon>
        <taxon>Burkholderiales</taxon>
        <taxon>Burkholderiaceae</taxon>
        <taxon>Cupriavidus</taxon>
    </lineage>
</organism>
<sequence length="357" mass="40541">MLSRTADHLFWMSRYTERAENTARMLDVNYQTSLLPQSAEVAEQGWWAMLDISELTNAFDHKYGLLHRDDVIDFMVRDMTNPSSIMSCLRAARENARAVRGSLTTEVWETLNTTWLDVQRMIADGELRDDPSRFFEWVKFRSHLARGVQFGTMLKDDAFHFMRLGTFLERADNTARILDVKFQASGRRDEDDLAFQGGQLQSQNQGGGSQSQSQSQSQDGGGQSQSQLQNDDLNREQNDFYHWAAVLRSVSGFEVYRKIYRAVITPQRVAELLILRPDMPRSLVSSMDEVVAILALVANQQSSETERQAGKLHADLKYARIDDIFAVGLHAYLTSFLERIGDLGNGISRDFLVPLAA</sequence>
<dbReference type="Proteomes" id="UP000318943">
    <property type="component" value="Unassembled WGS sequence"/>
</dbReference>
<reference evidence="4" key="3">
    <citation type="submission" date="2022-05" db="EMBL/GenBank/DDBJ databases">
        <authorList>
            <person name="Kunte H.-J."/>
        </authorList>
    </citation>
    <scope>NUCLEOTIDE SEQUENCE</scope>
    <source>
        <strain evidence="4">G5</strain>
    </source>
</reference>
<dbReference type="EMBL" id="CP097330">
    <property type="protein sequence ID" value="URF05226.1"/>
    <property type="molecule type" value="Genomic_DNA"/>
</dbReference>
<accession>A0AAE9I717</accession>
<dbReference type="AlphaFoldDB" id="A0AAE9I717"/>
<reference evidence="4" key="2">
    <citation type="journal article" date="2022" name="Microbiol. Resour. Announc.">
        <title>Genome Sequence of Cupriavidus campinensis Strain G5, a Member of a Bacterial Consortium Capable of Polyethylene Degradation.</title>
        <authorList>
            <person name="Schneider B."/>
            <person name="Pfeiffer F."/>
            <person name="Dyall-Smith M."/>
            <person name="Kunte H.J."/>
        </authorList>
    </citation>
    <scope>NUCLEOTIDE SEQUENCE</scope>
    <source>
        <strain evidence="4">G5</strain>
    </source>
</reference>
<feature type="domain" description="DUF403" evidence="2">
    <location>
        <begin position="1"/>
        <end position="188"/>
    </location>
</feature>
<evidence type="ECO:0000259" key="2">
    <source>
        <dbReference type="Pfam" id="PF04168"/>
    </source>
</evidence>
<proteinExistence type="predicted"/>
<feature type="region of interest" description="Disordered" evidence="1">
    <location>
        <begin position="198"/>
        <end position="229"/>
    </location>
</feature>
<dbReference type="Pfam" id="PF04168">
    <property type="entry name" value="Alpha-E"/>
    <property type="match status" value="2"/>
</dbReference>
<dbReference type="InterPro" id="IPR007296">
    <property type="entry name" value="DUF403"/>
</dbReference>
<protein>
    <submittedName>
        <fullName evidence="4">Alpha-E domain-containing protein</fullName>
    </submittedName>
</protein>
<evidence type="ECO:0000313" key="4">
    <source>
        <dbReference type="EMBL" id="URF05226.1"/>
    </source>
</evidence>
<evidence type="ECO:0000313" key="6">
    <source>
        <dbReference type="Proteomes" id="UP001056132"/>
    </source>
</evidence>
<evidence type="ECO:0000313" key="3">
    <source>
        <dbReference type="EMBL" id="TSP14694.1"/>
    </source>
</evidence>
<gene>
    <name evidence="3" type="ORF">FGG12_03405</name>
    <name evidence="4" type="ORF">M5D45_05205</name>
</gene>